<dbReference type="AlphaFoldDB" id="J9BVB2"/>
<proteinExistence type="predicted"/>
<name>J9BVB2_BACCE</name>
<accession>J9BVB2</accession>
<dbReference type="Proteomes" id="UP000004136">
    <property type="component" value="Unassembled WGS sequence"/>
</dbReference>
<dbReference type="EMBL" id="AHDV01000037">
    <property type="protein sequence ID" value="EJV77392.1"/>
    <property type="molecule type" value="Genomic_DNA"/>
</dbReference>
<protein>
    <submittedName>
        <fullName evidence="1">Uncharacterized protein</fullName>
    </submittedName>
</protein>
<sequence length="37" mass="4601">MRMIFKLSEIHENYLVFYLCESFGLYYLKFQTLNMKS</sequence>
<gene>
    <name evidence="1" type="ORF">IG3_04775</name>
</gene>
<reference evidence="1 2" key="1">
    <citation type="submission" date="2012-04" db="EMBL/GenBank/DDBJ databases">
        <title>The Genome Sequence of Bacillus cereus HuA2-1.</title>
        <authorList>
            <consortium name="The Broad Institute Genome Sequencing Platform"/>
            <consortium name="The Broad Institute Genome Sequencing Center for Infectious Disease"/>
            <person name="Feldgarden M."/>
            <person name="Van der Auwera G.A."/>
            <person name="Mahillon J."/>
            <person name="Duprez V."/>
            <person name="Timmery S."/>
            <person name="Mattelet C."/>
            <person name="Dierick K."/>
            <person name="Sun M."/>
            <person name="Yu Z."/>
            <person name="Zhu L."/>
            <person name="Hu X."/>
            <person name="Shank E.B."/>
            <person name="Swiecicka I."/>
            <person name="Hansen B.M."/>
            <person name="Andrup L."/>
            <person name="Young S.K."/>
            <person name="Zeng Q."/>
            <person name="Gargeya S."/>
            <person name="Fitzgerald M."/>
            <person name="Haas B."/>
            <person name="Abouelleil A."/>
            <person name="Alvarado L."/>
            <person name="Arachchi H.M."/>
            <person name="Berlin A."/>
            <person name="Chapman S.B."/>
            <person name="Goldberg J."/>
            <person name="Griggs A."/>
            <person name="Gujja S."/>
            <person name="Hansen M."/>
            <person name="Howarth C."/>
            <person name="Imamovic A."/>
            <person name="Larimer J."/>
            <person name="McCowen C."/>
            <person name="Montmayeur A."/>
            <person name="Murphy C."/>
            <person name="Neiman D."/>
            <person name="Pearson M."/>
            <person name="Priest M."/>
            <person name="Roberts A."/>
            <person name="Saif S."/>
            <person name="Shea T."/>
            <person name="Sisk P."/>
            <person name="Sykes S."/>
            <person name="Wortman J."/>
            <person name="Nusbaum C."/>
            <person name="Birren B."/>
        </authorList>
    </citation>
    <scope>NUCLEOTIDE SEQUENCE [LARGE SCALE GENOMIC DNA]</scope>
    <source>
        <strain evidence="1 2">HuA2-1</strain>
    </source>
</reference>
<dbReference type="HOGENOM" id="CLU_3339911_0_0_9"/>
<comment type="caution">
    <text evidence="1">The sequence shown here is derived from an EMBL/GenBank/DDBJ whole genome shotgun (WGS) entry which is preliminary data.</text>
</comment>
<evidence type="ECO:0000313" key="1">
    <source>
        <dbReference type="EMBL" id="EJV77392.1"/>
    </source>
</evidence>
<organism evidence="1 2">
    <name type="scientific">Bacillus cereus HuA2-1</name>
    <dbReference type="NCBI Taxonomy" id="1053201"/>
    <lineage>
        <taxon>Bacteria</taxon>
        <taxon>Bacillati</taxon>
        <taxon>Bacillota</taxon>
        <taxon>Bacilli</taxon>
        <taxon>Bacillales</taxon>
        <taxon>Bacillaceae</taxon>
        <taxon>Bacillus</taxon>
        <taxon>Bacillus cereus group</taxon>
    </lineage>
</organism>
<evidence type="ECO:0000313" key="2">
    <source>
        <dbReference type="Proteomes" id="UP000004136"/>
    </source>
</evidence>